<sequence length="84" mass="9641">MSIMLLCLIKGNTLLFAINEIEDYWIDKPPKKHIYILVKLPVLIITSSHEQELLDELSALCALLNKFVHAFDVVVSPKQMKSFK</sequence>
<dbReference type="AlphaFoldDB" id="U9TKH0"/>
<evidence type="ECO:0000313" key="1">
    <source>
        <dbReference type="EMBL" id="ESA06803.1"/>
    </source>
</evidence>
<proteinExistence type="predicted"/>
<dbReference type="EMBL" id="KI291128">
    <property type="protein sequence ID" value="ESA06803.1"/>
    <property type="molecule type" value="Genomic_DNA"/>
</dbReference>
<name>U9TKH0_RHIID</name>
<protein>
    <submittedName>
        <fullName evidence="1">Uncharacterized protein</fullName>
    </submittedName>
</protein>
<dbReference type="VEuPathDB" id="FungiDB:RhiirFUN_002878"/>
<organism evidence="1">
    <name type="scientific">Rhizophagus irregularis (strain DAOM 181602 / DAOM 197198 / MUCL 43194)</name>
    <name type="common">Arbuscular mycorrhizal fungus</name>
    <name type="synonym">Glomus intraradices</name>
    <dbReference type="NCBI Taxonomy" id="747089"/>
    <lineage>
        <taxon>Eukaryota</taxon>
        <taxon>Fungi</taxon>
        <taxon>Fungi incertae sedis</taxon>
        <taxon>Mucoromycota</taxon>
        <taxon>Glomeromycotina</taxon>
        <taxon>Glomeromycetes</taxon>
        <taxon>Glomerales</taxon>
        <taxon>Glomeraceae</taxon>
        <taxon>Rhizophagus</taxon>
    </lineage>
</organism>
<dbReference type="HOGENOM" id="CLU_2528614_0_0_1"/>
<accession>U9TKH0</accession>
<gene>
    <name evidence="1" type="ORF">GLOINDRAFT_3851</name>
</gene>
<reference evidence="1" key="1">
    <citation type="submission" date="2013-07" db="EMBL/GenBank/DDBJ databases">
        <title>The genome of an arbuscular mycorrhizal fungus provides insights into the evolution of the oldest plant symbiosis.</title>
        <authorList>
            <consortium name="DOE Joint Genome Institute"/>
            <person name="Tisserant E."/>
            <person name="Malbreil M."/>
            <person name="Kuo A."/>
            <person name="Kohler A."/>
            <person name="Symeonidi A."/>
            <person name="Balestrini R."/>
            <person name="Charron P."/>
            <person name="Duensing N."/>
            <person name="Frei-dit-Frey N."/>
            <person name="Gianinazzi-Pearson V."/>
            <person name="Gilbert B."/>
            <person name="Handa Y."/>
            <person name="Hijri M."/>
            <person name="Kaul R."/>
            <person name="Kawaguchi M."/>
            <person name="Krajinski F."/>
            <person name="Lammers P."/>
            <person name="Lapierre D."/>
            <person name="Masclaux F.G."/>
            <person name="Murat C."/>
            <person name="Morin E."/>
            <person name="Ndikumana S."/>
            <person name="Pagni M."/>
            <person name="Petitpierre D."/>
            <person name="Requena N."/>
            <person name="Rosikiewicz P."/>
            <person name="Riley R."/>
            <person name="Saito K."/>
            <person name="San Clemente H."/>
            <person name="Shapiro H."/>
            <person name="van Tuinen D."/>
            <person name="Becard G."/>
            <person name="Bonfante P."/>
            <person name="Paszkowski U."/>
            <person name="Shachar-Hill Y."/>
            <person name="Young J.P."/>
            <person name="Sanders I.R."/>
            <person name="Henrissat B."/>
            <person name="Rensing S.A."/>
            <person name="Grigoriev I.V."/>
            <person name="Corradi N."/>
            <person name="Roux C."/>
            <person name="Martin F."/>
        </authorList>
    </citation>
    <scope>NUCLEOTIDE SEQUENCE</scope>
    <source>
        <strain evidence="1">DAOM 197198</strain>
    </source>
</reference>